<evidence type="ECO:0000256" key="11">
    <source>
        <dbReference type="ARBA" id="ARBA00047635"/>
    </source>
</evidence>
<evidence type="ECO:0000256" key="4">
    <source>
        <dbReference type="ARBA" id="ARBA00022833"/>
    </source>
</evidence>
<dbReference type="Proteomes" id="UP001066276">
    <property type="component" value="Chromosome 12"/>
</dbReference>
<dbReference type="PROSITE" id="PS50141">
    <property type="entry name" value="A_DEAMIN_EDITASE"/>
    <property type="match status" value="1"/>
</dbReference>
<dbReference type="Pfam" id="PF02137">
    <property type="entry name" value="A_deamin"/>
    <property type="match status" value="1"/>
</dbReference>
<evidence type="ECO:0000256" key="2">
    <source>
        <dbReference type="ARBA" id="ARBA00022723"/>
    </source>
</evidence>
<organism evidence="13 14">
    <name type="scientific">Pleurodeles waltl</name>
    <name type="common">Iberian ribbed newt</name>
    <dbReference type="NCBI Taxonomy" id="8319"/>
    <lineage>
        <taxon>Eukaryota</taxon>
        <taxon>Metazoa</taxon>
        <taxon>Chordata</taxon>
        <taxon>Craniata</taxon>
        <taxon>Vertebrata</taxon>
        <taxon>Euteleostomi</taxon>
        <taxon>Amphibia</taxon>
        <taxon>Batrachia</taxon>
        <taxon>Caudata</taxon>
        <taxon>Salamandroidea</taxon>
        <taxon>Salamandridae</taxon>
        <taxon>Pleurodelinae</taxon>
        <taxon>Pleurodeles</taxon>
    </lineage>
</organism>
<keyword evidence="4" id="KW-0862">Zinc</keyword>
<evidence type="ECO:0000256" key="3">
    <source>
        <dbReference type="ARBA" id="ARBA00022801"/>
    </source>
</evidence>
<dbReference type="GO" id="GO:0008033">
    <property type="term" value="P:tRNA processing"/>
    <property type="evidence" value="ECO:0007669"/>
    <property type="project" value="UniProtKB-KW"/>
</dbReference>
<accession>A0AAV7KX64</accession>
<evidence type="ECO:0000256" key="7">
    <source>
        <dbReference type="ARBA" id="ARBA00038326"/>
    </source>
</evidence>
<evidence type="ECO:0000313" key="13">
    <source>
        <dbReference type="EMBL" id="KAJ1083528.1"/>
    </source>
</evidence>
<dbReference type="PANTHER" id="PTHR46516:SF1">
    <property type="entry name" value="TRNA-SPECIFIC ADENOSINE DEAMINASE 1"/>
    <property type="match status" value="1"/>
</dbReference>
<dbReference type="GO" id="GO:0046872">
    <property type="term" value="F:metal ion binding"/>
    <property type="evidence" value="ECO:0007669"/>
    <property type="project" value="UniProtKB-KW"/>
</dbReference>
<dbReference type="InterPro" id="IPR002466">
    <property type="entry name" value="A_deamin"/>
</dbReference>
<comment type="similarity">
    <text evidence="7">Belongs to the ADAT1 family.</text>
</comment>
<evidence type="ECO:0000256" key="5">
    <source>
        <dbReference type="ARBA" id="ARBA00037026"/>
    </source>
</evidence>
<keyword evidence="2" id="KW-0479">Metal-binding</keyword>
<keyword evidence="1" id="KW-0819">tRNA processing</keyword>
<keyword evidence="3" id="KW-0378">Hydrolase</keyword>
<dbReference type="GO" id="GO:0003723">
    <property type="term" value="F:RNA binding"/>
    <property type="evidence" value="ECO:0007669"/>
    <property type="project" value="InterPro"/>
</dbReference>
<evidence type="ECO:0000313" key="14">
    <source>
        <dbReference type="Proteomes" id="UP001066276"/>
    </source>
</evidence>
<gene>
    <name evidence="13" type="ORF">NDU88_003687</name>
</gene>
<evidence type="ECO:0000256" key="10">
    <source>
        <dbReference type="ARBA" id="ARBA00041760"/>
    </source>
</evidence>
<dbReference type="PANTHER" id="PTHR46516">
    <property type="entry name" value="TRNA-SPECIFIC ADENOSINE DEAMINASE 1"/>
    <property type="match status" value="1"/>
</dbReference>
<comment type="catalytic activity">
    <reaction evidence="11">
        <text>adenosine(37) in tRNA(Ala) + H2O + H(+) = inosine(37) in tRNA(Ala) + NH4(+)</text>
        <dbReference type="Rhea" id="RHEA:50968"/>
        <dbReference type="Rhea" id="RHEA-COMP:12855"/>
        <dbReference type="Rhea" id="RHEA-COMP:12856"/>
        <dbReference type="ChEBI" id="CHEBI:15377"/>
        <dbReference type="ChEBI" id="CHEBI:15378"/>
        <dbReference type="ChEBI" id="CHEBI:28938"/>
        <dbReference type="ChEBI" id="CHEBI:74411"/>
        <dbReference type="ChEBI" id="CHEBI:82852"/>
        <dbReference type="EC" id="3.5.4.34"/>
    </reaction>
</comment>
<comment type="function">
    <text evidence="6">Specifically deaminates adenosine-37 to inosine in tRNA-Ala.</text>
</comment>
<protein>
    <recommendedName>
        <fullName evidence="9">tRNA-specific adenosine deaminase 1</fullName>
        <ecNumber evidence="8">3.5.4.34</ecNumber>
    </recommendedName>
    <alternativeName>
        <fullName evidence="10">tRNA-specific adenosine-37 deaminase</fullName>
    </alternativeName>
</protein>
<evidence type="ECO:0000256" key="9">
    <source>
        <dbReference type="ARBA" id="ARBA00040502"/>
    </source>
</evidence>
<comment type="caution">
    <text evidence="13">The sequence shown here is derived from an EMBL/GenBank/DDBJ whole genome shotgun (WGS) entry which is preliminary data.</text>
</comment>
<feature type="domain" description="A to I editase" evidence="12">
    <location>
        <begin position="1"/>
        <end position="519"/>
    </location>
</feature>
<evidence type="ECO:0000259" key="12">
    <source>
        <dbReference type="PROSITE" id="PS50141"/>
    </source>
</evidence>
<dbReference type="EC" id="3.5.4.34" evidence="8"/>
<sequence length="520" mass="57405">MSTGGDALNDSHAEIIAKRSFHRYLLHQFSLAVSHTQNSIFIQGTEKGKWRLKSEISFIFFSSHTPCGDASIIPMIEQEDQPCQAVTSEKLLKQGKSTHNNIDRVTTVCNKRELRDMTHGGLSKRVRRDGDDASDKIEWDTEVIMKEAAIFLPLSSDRSYHELPATGEGANVRTWGAHLGQESTMVVADEGADTLHSIPDVAVEYVPPTLREEATPAPTITSEGNLHLVTIRERVNCSSGEQLTLARSAPQGSLNAAECFTTGSTCGAKVVDVYRTGAKCVLGELQDSLDPGLDYHLVGLLRVKPGRGDRTCSMSCSDKMSRWNVLGCQGALLMHFLQQPLYFSAFVIGKCPYSQDAMERALITRCQHIQSLPDGFKVQSTVLILQSGLQFPHSRLAVIPVHDASKGKLVPSGAAISWCKVPEQSLDVTANGYRQGATKKAIGTPQARSQICTVELFHTFRNLVAATAENNLPESLCTANLETFWDYKQAATTYQKAWKELRCQAFPTWIKTPKEYRLFK</sequence>
<evidence type="ECO:0000256" key="8">
    <source>
        <dbReference type="ARBA" id="ARBA00038940"/>
    </source>
</evidence>
<dbReference type="EMBL" id="JANPWB010000016">
    <property type="protein sequence ID" value="KAJ1083528.1"/>
    <property type="molecule type" value="Genomic_DNA"/>
</dbReference>
<evidence type="ECO:0000256" key="6">
    <source>
        <dbReference type="ARBA" id="ARBA00037784"/>
    </source>
</evidence>
<dbReference type="GO" id="GO:0043829">
    <property type="term" value="F:tRNA-specific adenosine-37 deaminase activity"/>
    <property type="evidence" value="ECO:0007669"/>
    <property type="project" value="UniProtKB-EC"/>
</dbReference>
<name>A0AAV7KX64_PLEWA</name>
<evidence type="ECO:0000256" key="1">
    <source>
        <dbReference type="ARBA" id="ARBA00022694"/>
    </source>
</evidence>
<dbReference type="SMART" id="SM00552">
    <property type="entry name" value="ADEAMc"/>
    <property type="match status" value="1"/>
</dbReference>
<proteinExistence type="inferred from homology"/>
<reference evidence="13" key="1">
    <citation type="journal article" date="2022" name="bioRxiv">
        <title>Sequencing and chromosome-scale assembly of the giantPleurodeles waltlgenome.</title>
        <authorList>
            <person name="Brown T."/>
            <person name="Elewa A."/>
            <person name="Iarovenko S."/>
            <person name="Subramanian E."/>
            <person name="Araus A.J."/>
            <person name="Petzold A."/>
            <person name="Susuki M."/>
            <person name="Suzuki K.-i.T."/>
            <person name="Hayashi T."/>
            <person name="Toyoda A."/>
            <person name="Oliveira C."/>
            <person name="Osipova E."/>
            <person name="Leigh N.D."/>
            <person name="Simon A."/>
            <person name="Yun M.H."/>
        </authorList>
    </citation>
    <scope>NUCLEOTIDE SEQUENCE</scope>
    <source>
        <strain evidence="13">20211129_DDA</strain>
        <tissue evidence="13">Liver</tissue>
    </source>
</reference>
<keyword evidence="14" id="KW-1185">Reference proteome</keyword>
<dbReference type="AlphaFoldDB" id="A0AAV7KX64"/>
<comment type="cofactor">
    <cofactor evidence="5">
        <name>1D-myo-inositol hexakisphosphate</name>
        <dbReference type="ChEBI" id="CHEBI:58130"/>
    </cofactor>
</comment>